<gene>
    <name evidence="1 4" type="primary">sfsA</name>
    <name evidence="4" type="ORF">FRC53_04850</name>
</gene>
<comment type="similarity">
    <text evidence="1">Belongs to the SfsA family.</text>
</comment>
<protein>
    <recommendedName>
        <fullName evidence="1">Sugar fermentation stimulation protein homolog</fullName>
    </recommendedName>
</protein>
<organism evidence="4 5">
    <name type="scientific">Candidatus Pseudoramibacter fermentans</name>
    <dbReference type="NCBI Taxonomy" id="2594427"/>
    <lineage>
        <taxon>Bacteria</taxon>
        <taxon>Bacillati</taxon>
        <taxon>Bacillota</taxon>
        <taxon>Clostridia</taxon>
        <taxon>Eubacteriales</taxon>
        <taxon>Eubacteriaceae</taxon>
        <taxon>Pseudoramibacter</taxon>
    </lineage>
</organism>
<dbReference type="InterPro" id="IPR040452">
    <property type="entry name" value="SfsA_C"/>
</dbReference>
<comment type="caution">
    <text evidence="4">The sequence shown here is derived from an EMBL/GenBank/DDBJ whole genome shotgun (WGS) entry which is preliminary data.</text>
</comment>
<evidence type="ECO:0000313" key="5">
    <source>
        <dbReference type="Proteomes" id="UP000473648"/>
    </source>
</evidence>
<dbReference type="PANTHER" id="PTHR30545">
    <property type="entry name" value="SUGAR FERMENTATION STIMULATION PROTEIN A"/>
    <property type="match status" value="1"/>
</dbReference>
<feature type="domain" description="Sugar fermentation stimulation protein C-terminal" evidence="2">
    <location>
        <begin position="86"/>
        <end position="220"/>
    </location>
</feature>
<feature type="domain" description="SfsA N-terminal OB" evidence="3">
    <location>
        <begin position="14"/>
        <end position="81"/>
    </location>
</feature>
<dbReference type="Pfam" id="PF03749">
    <property type="entry name" value="SfsA"/>
    <property type="match status" value="1"/>
</dbReference>
<dbReference type="InterPro" id="IPR005224">
    <property type="entry name" value="SfsA"/>
</dbReference>
<dbReference type="Gene3D" id="3.40.1350.60">
    <property type="match status" value="1"/>
</dbReference>
<dbReference type="Pfam" id="PF17746">
    <property type="entry name" value="SfsA_N"/>
    <property type="match status" value="1"/>
</dbReference>
<dbReference type="GO" id="GO:0003677">
    <property type="term" value="F:DNA binding"/>
    <property type="evidence" value="ECO:0007669"/>
    <property type="project" value="InterPro"/>
</dbReference>
<dbReference type="NCBIfam" id="TIGR00230">
    <property type="entry name" value="sfsA"/>
    <property type="match status" value="1"/>
</dbReference>
<sequence>MEISKYPVVSGKFISRRNRFVAEILLTSTNERVEAHVPNTGRMKELLTKDAEVGLAYCPSPTRKTDYTLITVRYHQIWVCIDAVAANRLVYHYLSQQKGIRKLQREVTYRDSRFDLAREDENGYGYVEVKSVNLVIETSDHRNRCACFPDAPTKRGTKHIIELTSGLKEHQNNALYFVVQRNDADCFVPNQLTDPEFTQAFQNARQNGLDVHVLLCDVTINQMNVIKEIPVYALDDNGNITKGNHD</sequence>
<dbReference type="Proteomes" id="UP000473648">
    <property type="component" value="Unassembled WGS sequence"/>
</dbReference>
<reference evidence="4" key="1">
    <citation type="journal article" date="2020" name="Appl. Environ. Microbiol.">
        <title>Medium-Chain Fatty Acid Synthesis by 'Candidatus Weimeria bifida' gen. nov., sp. nov., and 'Candidatus Pseudoramibacter fermentans' sp. nov.</title>
        <authorList>
            <person name="Scarborough M.J."/>
            <person name="Myers K.S."/>
            <person name="Donohue T.J."/>
            <person name="Noguera D.R."/>
        </authorList>
    </citation>
    <scope>NUCLEOTIDE SEQUENCE</scope>
    <source>
        <strain evidence="4">EUB1.1</strain>
    </source>
</reference>
<keyword evidence="5" id="KW-1185">Reference proteome</keyword>
<dbReference type="Gene3D" id="2.40.50.580">
    <property type="match status" value="1"/>
</dbReference>
<evidence type="ECO:0000313" key="4">
    <source>
        <dbReference type="EMBL" id="MQM72743.1"/>
    </source>
</evidence>
<evidence type="ECO:0000256" key="1">
    <source>
        <dbReference type="HAMAP-Rule" id="MF_00095"/>
    </source>
</evidence>
<dbReference type="HAMAP" id="MF_00095">
    <property type="entry name" value="SfsA"/>
    <property type="match status" value="1"/>
</dbReference>
<dbReference type="EMBL" id="VOGB01000004">
    <property type="protein sequence ID" value="MQM72743.1"/>
    <property type="molecule type" value="Genomic_DNA"/>
</dbReference>
<dbReference type="PANTHER" id="PTHR30545:SF2">
    <property type="entry name" value="SUGAR FERMENTATION STIMULATION PROTEIN A"/>
    <property type="match status" value="1"/>
</dbReference>
<dbReference type="InterPro" id="IPR041465">
    <property type="entry name" value="SfsA_N"/>
</dbReference>
<name>A0A6L5GRG5_9FIRM</name>
<evidence type="ECO:0000259" key="2">
    <source>
        <dbReference type="Pfam" id="PF03749"/>
    </source>
</evidence>
<proteinExistence type="inferred from homology"/>
<dbReference type="AlphaFoldDB" id="A0A6L5GRG5"/>
<evidence type="ECO:0000259" key="3">
    <source>
        <dbReference type="Pfam" id="PF17746"/>
    </source>
</evidence>
<dbReference type="CDD" id="cd22359">
    <property type="entry name" value="SfsA-like_bacterial"/>
    <property type="match status" value="1"/>
</dbReference>
<accession>A0A6L5GRG5</accession>